<dbReference type="CDD" id="cd00567">
    <property type="entry name" value="ACAD"/>
    <property type="match status" value="1"/>
</dbReference>
<dbReference type="STRING" id="665126.ABB55_22510"/>
<keyword evidence="2" id="KW-0560">Oxidoreductase</keyword>
<dbReference type="InterPro" id="IPR052547">
    <property type="entry name" value="Mito_Isobutyryl-CoADH"/>
</dbReference>
<gene>
    <name evidence="6" type="ORF">ABB55_22510</name>
</gene>
<dbReference type="Gene3D" id="2.40.110.10">
    <property type="entry name" value="Butyryl-CoA Dehydrogenase, subunit A, domain 2"/>
    <property type="match status" value="1"/>
</dbReference>
<evidence type="ECO:0000313" key="6">
    <source>
        <dbReference type="EMBL" id="KPL54655.1"/>
    </source>
</evidence>
<reference evidence="6 7" key="1">
    <citation type="submission" date="2015-09" db="EMBL/GenBank/DDBJ databases">
        <authorList>
            <person name="Jackson K.R."/>
            <person name="Lunt B.L."/>
            <person name="Fisher J.N.B."/>
            <person name="Gardner A.V."/>
            <person name="Bailey M.E."/>
            <person name="Deus L.M."/>
            <person name="Earl A.S."/>
            <person name="Gibby P.D."/>
            <person name="Hartmann K.A."/>
            <person name="Liu J.E."/>
            <person name="Manci A.M."/>
            <person name="Nielsen D.A."/>
            <person name="Solomon M.B."/>
            <person name="Breakwell D.P."/>
            <person name="Burnett S.H."/>
            <person name="Grose J.H."/>
        </authorList>
    </citation>
    <scope>NUCLEOTIDE SEQUENCE [LARGE SCALE GENOMIC DNA]</scope>
    <source>
        <strain evidence="6 7">16</strain>
    </source>
</reference>
<evidence type="ECO:0000256" key="1">
    <source>
        <dbReference type="ARBA" id="ARBA00022630"/>
    </source>
</evidence>
<dbReference type="InterPro" id="IPR013786">
    <property type="entry name" value="AcylCoA_DH/ox_N"/>
</dbReference>
<evidence type="ECO:0000259" key="5">
    <source>
        <dbReference type="Pfam" id="PF08028"/>
    </source>
</evidence>
<evidence type="ECO:0000313" key="7">
    <source>
        <dbReference type="Proteomes" id="UP000048984"/>
    </source>
</evidence>
<dbReference type="PANTHER" id="PTHR43831:SF1">
    <property type="entry name" value="ISOBUTYRYL-COA DEHYDROGENASE, MITOCHONDRIAL"/>
    <property type="match status" value="1"/>
</dbReference>
<organism evidence="6 7">
    <name type="scientific">Prosthecodimorpha hirschii</name>
    <dbReference type="NCBI Taxonomy" id="665126"/>
    <lineage>
        <taxon>Bacteria</taxon>
        <taxon>Pseudomonadati</taxon>
        <taxon>Pseudomonadota</taxon>
        <taxon>Alphaproteobacteria</taxon>
        <taxon>Hyphomicrobiales</taxon>
        <taxon>Ancalomicrobiaceae</taxon>
        <taxon>Prosthecodimorpha</taxon>
    </lineage>
</organism>
<name>A0A0P6VUF5_9HYPH</name>
<dbReference type="InterPro" id="IPR046373">
    <property type="entry name" value="Acyl-CoA_Oxase/DH_mid-dom_sf"/>
</dbReference>
<dbReference type="RefSeq" id="WP_054360821.1">
    <property type="nucleotide sequence ID" value="NZ_LJYW01000001.1"/>
</dbReference>
<dbReference type="InterPro" id="IPR013107">
    <property type="entry name" value="Acyl-CoA_DH_C"/>
</dbReference>
<evidence type="ECO:0000256" key="2">
    <source>
        <dbReference type="ARBA" id="ARBA00023002"/>
    </source>
</evidence>
<evidence type="ECO:0000259" key="4">
    <source>
        <dbReference type="Pfam" id="PF02771"/>
    </source>
</evidence>
<dbReference type="GO" id="GO:0016627">
    <property type="term" value="F:oxidoreductase activity, acting on the CH-CH group of donors"/>
    <property type="evidence" value="ECO:0007669"/>
    <property type="project" value="InterPro"/>
</dbReference>
<dbReference type="EMBL" id="LJYW01000001">
    <property type="protein sequence ID" value="KPL54655.1"/>
    <property type="molecule type" value="Genomic_DNA"/>
</dbReference>
<dbReference type="Pfam" id="PF02771">
    <property type="entry name" value="Acyl-CoA_dh_N"/>
    <property type="match status" value="1"/>
</dbReference>
<dbReference type="InterPro" id="IPR006091">
    <property type="entry name" value="Acyl-CoA_Oxase/DH_mid-dom"/>
</dbReference>
<dbReference type="Pfam" id="PF08028">
    <property type="entry name" value="Acyl-CoA_dh_2"/>
    <property type="match status" value="1"/>
</dbReference>
<dbReference type="Proteomes" id="UP000048984">
    <property type="component" value="Unassembled WGS sequence"/>
</dbReference>
<dbReference type="PIRSF" id="PIRSF016578">
    <property type="entry name" value="HsaA"/>
    <property type="match status" value="1"/>
</dbReference>
<comment type="caution">
    <text evidence="6">The sequence shown here is derived from an EMBL/GenBank/DDBJ whole genome shotgun (WGS) entry which is preliminary data.</text>
</comment>
<dbReference type="InterPro" id="IPR036250">
    <property type="entry name" value="AcylCo_DH-like_C"/>
</dbReference>
<feature type="domain" description="Acyl-CoA oxidase/dehydrogenase middle" evidence="3">
    <location>
        <begin position="122"/>
        <end position="212"/>
    </location>
</feature>
<evidence type="ECO:0000259" key="3">
    <source>
        <dbReference type="Pfam" id="PF02770"/>
    </source>
</evidence>
<protein>
    <submittedName>
        <fullName evidence="6">Acyl-CoA dehydrogenase</fullName>
    </submittedName>
</protein>
<proteinExistence type="predicted"/>
<keyword evidence="1" id="KW-0285">Flavoprotein</keyword>
<dbReference type="Gene3D" id="1.20.140.10">
    <property type="entry name" value="Butyryl-CoA Dehydrogenase, subunit A, domain 3"/>
    <property type="match status" value="1"/>
</dbReference>
<dbReference type="SUPFAM" id="SSF56645">
    <property type="entry name" value="Acyl-CoA dehydrogenase NM domain-like"/>
    <property type="match status" value="1"/>
</dbReference>
<dbReference type="InterPro" id="IPR037069">
    <property type="entry name" value="AcylCoA_DH/ox_N_sf"/>
</dbReference>
<dbReference type="GO" id="GO:0050660">
    <property type="term" value="F:flavin adenine dinucleotide binding"/>
    <property type="evidence" value="ECO:0007669"/>
    <property type="project" value="InterPro"/>
</dbReference>
<dbReference type="SUPFAM" id="SSF47203">
    <property type="entry name" value="Acyl-CoA dehydrogenase C-terminal domain-like"/>
    <property type="match status" value="1"/>
</dbReference>
<dbReference type="AlphaFoldDB" id="A0A0P6VUF5"/>
<dbReference type="Gene3D" id="1.10.540.10">
    <property type="entry name" value="Acyl-CoA dehydrogenase/oxidase, N-terminal domain"/>
    <property type="match status" value="1"/>
</dbReference>
<sequence>MDARAPLTPILRDLAADFAATAAEHDRTGRFPFANFRRLYEEDLLALTVPRDLGGRGGGLDEAVETVGWIARGEPSTALVLAMQYIAQASIALANTWPKHLREQVGRDAAEAGALANALRVEPDLGSPARGGLPATIARRHGDEWRISGRKIYSTGAPLLAWMLVWARTDEATPRVGTFLVPSTLPGIRIEETWDQLGMRATRSDDVVFEDVAVPLDHAVDIRLAGDWLTQNRLQYAWHSVLVPAIYDGIARAARDWLVGFLKTRTPSNLGKPLATLPRAQEALGEIEVLLAVNQRLIASYVRDVEAGVLPGEDEGGLIKLTVTRNAIEVVEQALKLSGNHGIARANPLERHLRDVLCGRIHTPQEDSVRLAAGRRALDL</sequence>
<accession>A0A0P6VUF5</accession>
<keyword evidence="7" id="KW-1185">Reference proteome</keyword>
<dbReference type="PANTHER" id="PTHR43831">
    <property type="entry name" value="ISOBUTYRYL-COA DEHYDROGENASE"/>
    <property type="match status" value="1"/>
</dbReference>
<dbReference type="Pfam" id="PF02770">
    <property type="entry name" value="Acyl-CoA_dh_M"/>
    <property type="match status" value="1"/>
</dbReference>
<dbReference type="InterPro" id="IPR009100">
    <property type="entry name" value="AcylCoA_DH/oxidase_NM_dom_sf"/>
</dbReference>
<reference evidence="6 7" key="2">
    <citation type="submission" date="2015-10" db="EMBL/GenBank/DDBJ databases">
        <title>Draft Genome Sequence of Prosthecomicrobium hirschii ATCC 27832.</title>
        <authorList>
            <person name="Daniel J."/>
            <person name="Givan S.A."/>
            <person name="Brun Y.V."/>
            <person name="Brown P.J."/>
        </authorList>
    </citation>
    <scope>NUCLEOTIDE SEQUENCE [LARGE SCALE GENOMIC DNA]</scope>
    <source>
        <strain evidence="6 7">16</strain>
    </source>
</reference>
<feature type="domain" description="Acyl-CoA dehydrogenase C-terminal" evidence="5">
    <location>
        <begin position="249"/>
        <end position="363"/>
    </location>
</feature>
<feature type="domain" description="Acyl-CoA dehydrogenase/oxidase N-terminal" evidence="4">
    <location>
        <begin position="13"/>
        <end position="86"/>
    </location>
</feature>